<evidence type="ECO:0008006" key="3">
    <source>
        <dbReference type="Google" id="ProtNLM"/>
    </source>
</evidence>
<organism evidence="1 2">
    <name type="scientific">Prosthecodimorpha hirschii</name>
    <dbReference type="NCBI Taxonomy" id="665126"/>
    <lineage>
        <taxon>Bacteria</taxon>
        <taxon>Pseudomonadati</taxon>
        <taxon>Pseudomonadota</taxon>
        <taxon>Alphaproteobacteria</taxon>
        <taxon>Hyphomicrobiales</taxon>
        <taxon>Ancalomicrobiaceae</taxon>
        <taxon>Prosthecodimorpha</taxon>
    </lineage>
</organism>
<dbReference type="Proteomes" id="UP000048984">
    <property type="component" value="Unassembled WGS sequence"/>
</dbReference>
<gene>
    <name evidence="1" type="ORF">ABB55_06750</name>
</gene>
<protein>
    <recommendedName>
        <fullName evidence="3">YjbR protein</fullName>
    </recommendedName>
</protein>
<dbReference type="AlphaFoldDB" id="A0A0N8GEM8"/>
<keyword evidence="2" id="KW-1185">Reference proteome</keyword>
<dbReference type="InterPro" id="IPR038056">
    <property type="entry name" value="YjbR-like_sf"/>
</dbReference>
<name>A0A0N8GEM8_9HYPH</name>
<dbReference type="EMBL" id="LJYW01000001">
    <property type="protein sequence ID" value="KPL51961.1"/>
    <property type="molecule type" value="Genomic_DNA"/>
</dbReference>
<accession>A0A0N8GEM8</accession>
<comment type="caution">
    <text evidence="1">The sequence shown here is derived from an EMBL/GenBank/DDBJ whole genome shotgun (WGS) entry which is preliminary data.</text>
</comment>
<proteinExistence type="predicted"/>
<evidence type="ECO:0000313" key="2">
    <source>
        <dbReference type="Proteomes" id="UP000048984"/>
    </source>
</evidence>
<reference evidence="1 2" key="2">
    <citation type="submission" date="2015-10" db="EMBL/GenBank/DDBJ databases">
        <title>Draft Genome Sequence of Prosthecomicrobium hirschii ATCC 27832.</title>
        <authorList>
            <person name="Daniel J."/>
            <person name="Givan S.A."/>
            <person name="Brun Y.V."/>
            <person name="Brown P.J."/>
        </authorList>
    </citation>
    <scope>NUCLEOTIDE SEQUENCE [LARGE SCALE GENOMIC DNA]</scope>
    <source>
        <strain evidence="1 2">16</strain>
    </source>
</reference>
<reference evidence="1 2" key="1">
    <citation type="submission" date="2015-09" db="EMBL/GenBank/DDBJ databases">
        <authorList>
            <consortium name="Swine Surveillance"/>
        </authorList>
    </citation>
    <scope>NUCLEOTIDE SEQUENCE [LARGE SCALE GENOMIC DNA]</scope>
    <source>
        <strain evidence="1 2">16</strain>
    </source>
</reference>
<dbReference type="RefSeq" id="WP_054358124.1">
    <property type="nucleotide sequence ID" value="NZ_LJYW01000001.1"/>
</dbReference>
<sequence length="109" mass="11929">MATGEDLRRLALALAGTIEAQHVDRRAFRVARIYVTLHPDGLTANFKFTPEDQALKCLVAPDAFAPVPGGWGPMGWTTATLARLTEADLALALETAWRDAQPRSKSKRK</sequence>
<dbReference type="STRING" id="665126.ABB55_06750"/>
<evidence type="ECO:0000313" key="1">
    <source>
        <dbReference type="EMBL" id="KPL51961.1"/>
    </source>
</evidence>
<dbReference type="SUPFAM" id="SSF142906">
    <property type="entry name" value="YjbR-like"/>
    <property type="match status" value="1"/>
</dbReference>